<organism evidence="9 10">
    <name type="scientific">Alkalisalibacterium limincola</name>
    <dbReference type="NCBI Taxonomy" id="2699169"/>
    <lineage>
        <taxon>Bacteria</taxon>
        <taxon>Pseudomonadati</taxon>
        <taxon>Pseudomonadota</taxon>
        <taxon>Gammaproteobacteria</taxon>
        <taxon>Lysobacterales</taxon>
        <taxon>Lysobacteraceae</taxon>
        <taxon>Alkalisalibacterium</taxon>
    </lineage>
</organism>
<dbReference type="PANTHER" id="PTHR33932">
    <property type="entry name" value="NA(+)/H(+) ANTIPORTER SUBUNIT B"/>
    <property type="match status" value="1"/>
</dbReference>
<evidence type="ECO:0000256" key="3">
    <source>
        <dbReference type="ARBA" id="ARBA00022475"/>
    </source>
</evidence>
<feature type="transmembrane region" description="Helical" evidence="7">
    <location>
        <begin position="56"/>
        <end position="77"/>
    </location>
</feature>
<keyword evidence="3" id="KW-1003">Cell membrane</keyword>
<evidence type="ECO:0000256" key="6">
    <source>
        <dbReference type="ARBA" id="ARBA00023136"/>
    </source>
</evidence>
<dbReference type="Proteomes" id="UP000321248">
    <property type="component" value="Unassembled WGS sequence"/>
</dbReference>
<dbReference type="GO" id="GO:0005886">
    <property type="term" value="C:plasma membrane"/>
    <property type="evidence" value="ECO:0007669"/>
    <property type="project" value="UniProtKB-SubCell"/>
</dbReference>
<gene>
    <name evidence="9" type="ORF">FU658_01335</name>
</gene>
<keyword evidence="10" id="KW-1185">Reference proteome</keyword>
<dbReference type="Pfam" id="PF04039">
    <property type="entry name" value="MnhB"/>
    <property type="match status" value="1"/>
</dbReference>
<dbReference type="EMBL" id="VRTS01000001">
    <property type="protein sequence ID" value="TXK65780.1"/>
    <property type="molecule type" value="Genomic_DNA"/>
</dbReference>
<evidence type="ECO:0000256" key="5">
    <source>
        <dbReference type="ARBA" id="ARBA00022989"/>
    </source>
</evidence>
<name>A0A5C8KX20_9GAMM</name>
<evidence type="ECO:0000313" key="10">
    <source>
        <dbReference type="Proteomes" id="UP000321248"/>
    </source>
</evidence>
<feature type="domain" description="Na+/H+ antiporter MnhB subunit-related protein" evidence="8">
    <location>
        <begin position="63"/>
        <end position="169"/>
    </location>
</feature>
<keyword evidence="4 7" id="KW-0812">Transmembrane</keyword>
<dbReference type="AlphaFoldDB" id="A0A5C8KX20"/>
<keyword evidence="5 7" id="KW-1133">Transmembrane helix</keyword>
<feature type="transmembrane region" description="Helical" evidence="7">
    <location>
        <begin position="89"/>
        <end position="108"/>
    </location>
</feature>
<proteinExistence type="inferred from homology"/>
<comment type="similarity">
    <text evidence="2">Belongs to the CPA3 antiporters (TC 2.A.63) subunit B family.</text>
</comment>
<feature type="transmembrane region" description="Helical" evidence="7">
    <location>
        <begin position="12"/>
        <end position="36"/>
    </location>
</feature>
<accession>A0A5C8KX20</accession>
<reference evidence="9 10" key="1">
    <citation type="submission" date="2019-08" db="EMBL/GenBank/DDBJ databases">
        <authorList>
            <person name="Karlyshev A.V."/>
        </authorList>
    </citation>
    <scope>NUCLEOTIDE SEQUENCE [LARGE SCALE GENOMIC DNA]</scope>
    <source>
        <strain evidence="9 10">Alg18-2.2</strain>
    </source>
</reference>
<evidence type="ECO:0000259" key="8">
    <source>
        <dbReference type="Pfam" id="PF04039"/>
    </source>
</evidence>
<keyword evidence="6 7" id="KW-0472">Membrane</keyword>
<evidence type="ECO:0000256" key="4">
    <source>
        <dbReference type="ARBA" id="ARBA00022692"/>
    </source>
</evidence>
<comment type="subcellular location">
    <subcellularLocation>
        <location evidence="1">Cell membrane</location>
        <topology evidence="1">Multi-pass membrane protein</topology>
    </subcellularLocation>
</comment>
<evidence type="ECO:0000256" key="2">
    <source>
        <dbReference type="ARBA" id="ARBA00009425"/>
    </source>
</evidence>
<sequence length="183" mass="18358">MDAQPVGNPVTAVLLIFRGYDTLLELVVLMVALLGVRAIQGEAGPPPLPTPAHAGLPLVGAMLSALVPLAVLVAGYLLHAGGHSPGGAFQGGAVLAAGGVLLLLTGRLQPHADPDAVDRIGLVLGVLVFSGIGLSMLALGGQLLAMPGAWAIYLVETAMMLSIGLTLVLLFGAAAGLRLRGMP</sequence>
<feature type="transmembrane region" description="Helical" evidence="7">
    <location>
        <begin position="150"/>
        <end position="177"/>
    </location>
</feature>
<dbReference type="PANTHER" id="PTHR33932:SF4">
    <property type="entry name" value="NA(+)_H(+) ANTIPORTER SUBUNIT B"/>
    <property type="match status" value="1"/>
</dbReference>
<dbReference type="InterPro" id="IPR007182">
    <property type="entry name" value="MnhB"/>
</dbReference>
<dbReference type="InterPro" id="IPR050622">
    <property type="entry name" value="CPA3_antiporter_subunitB"/>
</dbReference>
<feature type="transmembrane region" description="Helical" evidence="7">
    <location>
        <begin position="120"/>
        <end position="144"/>
    </location>
</feature>
<comment type="caution">
    <text evidence="9">The sequence shown here is derived from an EMBL/GenBank/DDBJ whole genome shotgun (WGS) entry which is preliminary data.</text>
</comment>
<evidence type="ECO:0000256" key="1">
    <source>
        <dbReference type="ARBA" id="ARBA00004651"/>
    </source>
</evidence>
<protein>
    <submittedName>
        <fullName evidence="9">Sodium:proton antiporter</fullName>
    </submittedName>
</protein>
<dbReference type="OrthoDB" id="4962908at2"/>
<evidence type="ECO:0000313" key="9">
    <source>
        <dbReference type="EMBL" id="TXK65780.1"/>
    </source>
</evidence>
<evidence type="ECO:0000256" key="7">
    <source>
        <dbReference type="SAM" id="Phobius"/>
    </source>
</evidence>